<comment type="caution">
    <text evidence="1">The sequence shown here is derived from an EMBL/GenBank/DDBJ whole genome shotgun (WGS) entry which is preliminary data.</text>
</comment>
<dbReference type="AlphaFoldDB" id="A0A552V5E2"/>
<gene>
    <name evidence="1" type="ORF">FMM05_05440</name>
</gene>
<evidence type="ECO:0000313" key="1">
    <source>
        <dbReference type="EMBL" id="TRW25668.1"/>
    </source>
</evidence>
<dbReference type="EMBL" id="VJVZ01000003">
    <property type="protein sequence ID" value="TRW25668.1"/>
    <property type="molecule type" value="Genomic_DNA"/>
</dbReference>
<protein>
    <recommendedName>
        <fullName evidence="3">Lipoprotein</fullName>
    </recommendedName>
</protein>
<dbReference type="RefSeq" id="WP_143372333.1">
    <property type="nucleotide sequence ID" value="NZ_VJVZ01000003.1"/>
</dbReference>
<proteinExistence type="predicted"/>
<evidence type="ECO:0000313" key="2">
    <source>
        <dbReference type="Proteomes" id="UP000320643"/>
    </source>
</evidence>
<accession>A0A552V5E2</accession>
<name>A0A552V5E2_9FLAO</name>
<dbReference type="OrthoDB" id="1355444at2"/>
<reference evidence="1 2" key="1">
    <citation type="submission" date="2019-07" db="EMBL/GenBank/DDBJ databases">
        <title>Flavobacterium sp. nov., isolated from glacier ice.</title>
        <authorList>
            <person name="Liu Q."/>
            <person name="Xin Y.-H."/>
        </authorList>
    </citation>
    <scope>NUCLEOTIDE SEQUENCE [LARGE SCALE GENOMIC DNA]</scope>
    <source>
        <strain evidence="1 2">ZT4R6</strain>
    </source>
</reference>
<evidence type="ECO:0008006" key="3">
    <source>
        <dbReference type="Google" id="ProtNLM"/>
    </source>
</evidence>
<keyword evidence="2" id="KW-1185">Reference proteome</keyword>
<dbReference type="PROSITE" id="PS51257">
    <property type="entry name" value="PROKAR_LIPOPROTEIN"/>
    <property type="match status" value="1"/>
</dbReference>
<organism evidence="1 2">
    <name type="scientific">Flavobacterium zepuense</name>
    <dbReference type="NCBI Taxonomy" id="2593302"/>
    <lineage>
        <taxon>Bacteria</taxon>
        <taxon>Pseudomonadati</taxon>
        <taxon>Bacteroidota</taxon>
        <taxon>Flavobacteriia</taxon>
        <taxon>Flavobacteriales</taxon>
        <taxon>Flavobacteriaceae</taxon>
        <taxon>Flavobacterium</taxon>
    </lineage>
</organism>
<sequence length="186" mass="21690">MKKYTMVILVGLFFSCAAKHFSKGDYTFYDENFRLQPDAPLKTNGVYVLESIWTDANGDTTKKPDVHKFYRFYNTGQCNLVVDPDNKISTNQQYIETVKAASDNSDKTLFEAYYKLQGEKIVIQSLQAHPVKQFEYKYGYIANEQLVIVKATIDGKGKFEDKYFTDYYKETYKFAPIDNLNDYPNW</sequence>
<dbReference type="Proteomes" id="UP000320643">
    <property type="component" value="Unassembled WGS sequence"/>
</dbReference>